<dbReference type="GeneID" id="7050952"/>
<dbReference type="PANTHER" id="PTHR31306:SF2">
    <property type="entry name" value="ALPHA-1,2-GALACTOSYLTRANSFERASE GMH3-RELATED"/>
    <property type="match status" value="1"/>
</dbReference>
<dbReference type="GO" id="GO:0016757">
    <property type="term" value="F:glycosyltransferase activity"/>
    <property type="evidence" value="ECO:0007669"/>
    <property type="project" value="UniProtKB-KW"/>
</dbReference>
<dbReference type="OrthoDB" id="205108at2759"/>
<dbReference type="GO" id="GO:0006487">
    <property type="term" value="P:protein N-linked glycosylation"/>
    <property type="evidence" value="ECO:0000318"/>
    <property type="project" value="GO_Central"/>
</dbReference>
<dbReference type="JaponicusDB" id="SJAG_04401"/>
<name>B6K6R3_SCHJY</name>
<keyword evidence="5" id="KW-1185">Reference proteome</keyword>
<dbReference type="Pfam" id="PF05637">
    <property type="entry name" value="Glyco_transf_34"/>
    <property type="match status" value="1"/>
</dbReference>
<proteinExistence type="inferred from homology"/>
<dbReference type="AlphaFoldDB" id="B6K6R3"/>
<dbReference type="FunFam" id="3.90.550.10:FF:000149">
    <property type="entry name" value="Alpha-1,6-mannosyltransferase subunit"/>
    <property type="match status" value="1"/>
</dbReference>
<dbReference type="Gene3D" id="3.90.550.10">
    <property type="entry name" value="Spore Coat Polysaccharide Biosynthesis Protein SpsA, Chain A"/>
    <property type="match status" value="1"/>
</dbReference>
<dbReference type="RefSeq" id="XP_002175510.1">
    <property type="nucleotide sequence ID" value="XM_002175474.2"/>
</dbReference>
<keyword evidence="2" id="KW-0328">Glycosyltransferase</keyword>
<protein>
    <submittedName>
        <fullName evidence="4">Alpha-1,2-galactosyltransferase gmh3</fullName>
    </submittedName>
</protein>
<evidence type="ECO:0000313" key="5">
    <source>
        <dbReference type="Proteomes" id="UP000001744"/>
    </source>
</evidence>
<comment type="similarity">
    <text evidence="1">Belongs to the glycosyltransferase 34 family.</text>
</comment>
<dbReference type="EMBL" id="KE651167">
    <property type="protein sequence ID" value="EEB09217.1"/>
    <property type="molecule type" value="Genomic_DNA"/>
</dbReference>
<sequence>MNYIRLIFLASVSFLVGLLVFGTQISEYLPSKADVTETLGRLNPLQSSTDDVVGYAPSEPVFAGESTSYFVPVVNNSDPQVPKSHEIVILLASDGYTTGKNGHSTFDQCIDNRIAYAKRHNYAFEFVNVSNLDVLPVWAKMPAIRHAMKTYPDSKWVWWLDQDALIMNMNASLQDVLLSPASLQKQLLTNHPFKTSGGELLNHNSPASYSMSDIEDVQLIIAQDHNGLNAGSFFIRNTPLMRMLLDFWEEASFRENKVAPNEQALLCYFVRHHPEIASHVGLVEQRLINAYPQGYNMDWRPGDLVVHLAGCWVENHCEEWWNKFHAIVAKEM</sequence>
<dbReference type="InterPro" id="IPR029044">
    <property type="entry name" value="Nucleotide-diphossugar_trans"/>
</dbReference>
<accession>B6K6R3</accession>
<dbReference type="HOGENOM" id="CLU_021434_2_0_1"/>
<dbReference type="OMA" id="PTHYRVE"/>
<dbReference type="eggNOG" id="KOG4748">
    <property type="taxonomic scope" value="Eukaryota"/>
</dbReference>
<organism evidence="4 5">
    <name type="scientific">Schizosaccharomyces japonicus (strain yFS275 / FY16936)</name>
    <name type="common">Fission yeast</name>
    <dbReference type="NCBI Taxonomy" id="402676"/>
    <lineage>
        <taxon>Eukaryota</taxon>
        <taxon>Fungi</taxon>
        <taxon>Dikarya</taxon>
        <taxon>Ascomycota</taxon>
        <taxon>Taphrinomycotina</taxon>
        <taxon>Schizosaccharomycetes</taxon>
        <taxon>Schizosaccharomycetales</taxon>
        <taxon>Schizosaccharomycetaceae</taxon>
        <taxon>Schizosaccharomyces</taxon>
    </lineage>
</organism>
<gene>
    <name evidence="4" type="ORF">SJAG_04401</name>
</gene>
<evidence type="ECO:0000256" key="2">
    <source>
        <dbReference type="ARBA" id="ARBA00022676"/>
    </source>
</evidence>
<dbReference type="STRING" id="402676.B6K6R3"/>
<evidence type="ECO:0000313" key="4">
    <source>
        <dbReference type="EMBL" id="EEB09217.1"/>
    </source>
</evidence>
<keyword evidence="3" id="KW-0808">Transferase</keyword>
<reference evidence="4 5" key="1">
    <citation type="journal article" date="2011" name="Science">
        <title>Comparative functional genomics of the fission yeasts.</title>
        <authorList>
            <person name="Rhind N."/>
            <person name="Chen Z."/>
            <person name="Yassour M."/>
            <person name="Thompson D.A."/>
            <person name="Haas B.J."/>
            <person name="Habib N."/>
            <person name="Wapinski I."/>
            <person name="Roy S."/>
            <person name="Lin M.F."/>
            <person name="Heiman D.I."/>
            <person name="Young S.K."/>
            <person name="Furuya K."/>
            <person name="Guo Y."/>
            <person name="Pidoux A."/>
            <person name="Chen H.M."/>
            <person name="Robbertse B."/>
            <person name="Goldberg J.M."/>
            <person name="Aoki K."/>
            <person name="Bayne E.H."/>
            <person name="Berlin A.M."/>
            <person name="Desjardins C.A."/>
            <person name="Dobbs E."/>
            <person name="Dukaj L."/>
            <person name="Fan L."/>
            <person name="FitzGerald M.G."/>
            <person name="French C."/>
            <person name="Gujja S."/>
            <person name="Hansen K."/>
            <person name="Keifenheim D."/>
            <person name="Levin J.Z."/>
            <person name="Mosher R.A."/>
            <person name="Mueller C.A."/>
            <person name="Pfiffner J."/>
            <person name="Priest M."/>
            <person name="Russ C."/>
            <person name="Smialowska A."/>
            <person name="Swoboda P."/>
            <person name="Sykes S.M."/>
            <person name="Vaughn M."/>
            <person name="Vengrova S."/>
            <person name="Yoder R."/>
            <person name="Zeng Q."/>
            <person name="Allshire R."/>
            <person name="Baulcombe D."/>
            <person name="Birren B.W."/>
            <person name="Brown W."/>
            <person name="Ekwall K."/>
            <person name="Kellis M."/>
            <person name="Leatherwood J."/>
            <person name="Levin H."/>
            <person name="Margalit H."/>
            <person name="Martienssen R."/>
            <person name="Nieduszynski C.A."/>
            <person name="Spatafora J.W."/>
            <person name="Friedman N."/>
            <person name="Dalgaard J.Z."/>
            <person name="Baumann P."/>
            <person name="Niki H."/>
            <person name="Regev A."/>
            <person name="Nusbaum C."/>
        </authorList>
    </citation>
    <scope>NUCLEOTIDE SEQUENCE [LARGE SCALE GENOMIC DNA]</scope>
    <source>
        <strain evidence="5">yFS275 / FY16936</strain>
    </source>
</reference>
<dbReference type="InterPro" id="IPR008630">
    <property type="entry name" value="Glyco_trans_34"/>
</dbReference>
<dbReference type="PANTHER" id="PTHR31306">
    <property type="entry name" value="ALPHA-1,6-MANNOSYLTRANSFERASE MNN11-RELATED"/>
    <property type="match status" value="1"/>
</dbReference>
<dbReference type="Proteomes" id="UP000001744">
    <property type="component" value="Unassembled WGS sequence"/>
</dbReference>
<dbReference type="VEuPathDB" id="FungiDB:SJAG_04401"/>
<evidence type="ECO:0000256" key="3">
    <source>
        <dbReference type="ARBA" id="ARBA00022679"/>
    </source>
</evidence>
<dbReference type="GO" id="GO:0000139">
    <property type="term" value="C:Golgi membrane"/>
    <property type="evidence" value="ECO:0000318"/>
    <property type="project" value="GO_Central"/>
</dbReference>
<evidence type="ECO:0000256" key="1">
    <source>
        <dbReference type="ARBA" id="ARBA00005664"/>
    </source>
</evidence>